<gene>
    <name evidence="2" type="ORF">H2509_02595</name>
</gene>
<sequence>MTTDPFARFSSLMGDTVAYALEHVHDGGIPFSAFVIAPNGEMLGRGVNRVREHHDPTAHAEVEAIRDACRTHSTPYLQGATLLASGEPCAMCYMSALHAGISRVFFAVDRDEAAAHGFDYRSGYALFGADPCAWTSPSVSKLAVPEGLAPFLAFRLGRRGP</sequence>
<dbReference type="AlphaFoldDB" id="A0A839A8U6"/>
<accession>A0A839A8U6</accession>
<feature type="domain" description="CMP/dCMP-type deaminase" evidence="1">
    <location>
        <begin position="7"/>
        <end position="121"/>
    </location>
</feature>
<dbReference type="EMBL" id="JACFXV010000034">
    <property type="protein sequence ID" value="MBA5776010.1"/>
    <property type="molecule type" value="Genomic_DNA"/>
</dbReference>
<dbReference type="GO" id="GO:0006152">
    <property type="term" value="P:purine nucleoside catabolic process"/>
    <property type="evidence" value="ECO:0007669"/>
    <property type="project" value="TreeGrafter"/>
</dbReference>
<dbReference type="PANTHER" id="PTHR11079:SF161">
    <property type="entry name" value="CMP_DCMP-TYPE DEAMINASE DOMAIN-CONTAINING PROTEIN"/>
    <property type="match status" value="1"/>
</dbReference>
<reference evidence="2 3" key="1">
    <citation type="submission" date="2020-07" db="EMBL/GenBank/DDBJ databases">
        <title>Stappia sp., F7233, whole genome shotgun sequencing project.</title>
        <authorList>
            <person name="Jiang S."/>
            <person name="Liu Z.W."/>
            <person name="Du Z.J."/>
        </authorList>
    </citation>
    <scope>NUCLEOTIDE SEQUENCE [LARGE SCALE GENOMIC DNA]</scope>
    <source>
        <strain evidence="2 3">F7233</strain>
    </source>
</reference>
<dbReference type="InterPro" id="IPR002125">
    <property type="entry name" value="CMP_dCMP_dom"/>
</dbReference>
<dbReference type="Pfam" id="PF00383">
    <property type="entry name" value="dCMP_cyt_deam_1"/>
    <property type="match status" value="1"/>
</dbReference>
<proteinExistence type="predicted"/>
<dbReference type="SUPFAM" id="SSF53927">
    <property type="entry name" value="Cytidine deaminase-like"/>
    <property type="match status" value="1"/>
</dbReference>
<dbReference type="InterPro" id="IPR016193">
    <property type="entry name" value="Cytidine_deaminase-like"/>
</dbReference>
<dbReference type="RefSeq" id="WP_182162002.1">
    <property type="nucleotide sequence ID" value="NZ_JACFXV010000034.1"/>
</dbReference>
<dbReference type="PROSITE" id="PS51747">
    <property type="entry name" value="CYT_DCMP_DEAMINASES_2"/>
    <property type="match status" value="1"/>
</dbReference>
<dbReference type="CDD" id="cd01285">
    <property type="entry name" value="nucleoside_deaminase"/>
    <property type="match status" value="1"/>
</dbReference>
<dbReference type="Gene3D" id="3.40.140.10">
    <property type="entry name" value="Cytidine Deaminase, domain 2"/>
    <property type="match status" value="1"/>
</dbReference>
<evidence type="ECO:0000259" key="1">
    <source>
        <dbReference type="PROSITE" id="PS51747"/>
    </source>
</evidence>
<organism evidence="2 3">
    <name type="scientific">Stappia albiluteola</name>
    <dbReference type="NCBI Taxonomy" id="2758565"/>
    <lineage>
        <taxon>Bacteria</taxon>
        <taxon>Pseudomonadati</taxon>
        <taxon>Pseudomonadota</taxon>
        <taxon>Alphaproteobacteria</taxon>
        <taxon>Hyphomicrobiales</taxon>
        <taxon>Stappiaceae</taxon>
        <taxon>Stappia</taxon>
    </lineage>
</organism>
<name>A0A839A8U6_9HYPH</name>
<keyword evidence="3" id="KW-1185">Reference proteome</keyword>
<dbReference type="GO" id="GO:0047974">
    <property type="term" value="F:guanosine deaminase activity"/>
    <property type="evidence" value="ECO:0007669"/>
    <property type="project" value="TreeGrafter"/>
</dbReference>
<protein>
    <submittedName>
        <fullName evidence="2">Nucleoside deaminase</fullName>
    </submittedName>
</protein>
<dbReference type="PANTHER" id="PTHR11079">
    <property type="entry name" value="CYTOSINE DEAMINASE FAMILY MEMBER"/>
    <property type="match status" value="1"/>
</dbReference>
<dbReference type="Proteomes" id="UP000541109">
    <property type="component" value="Unassembled WGS sequence"/>
</dbReference>
<evidence type="ECO:0000313" key="2">
    <source>
        <dbReference type="EMBL" id="MBA5776010.1"/>
    </source>
</evidence>
<evidence type="ECO:0000313" key="3">
    <source>
        <dbReference type="Proteomes" id="UP000541109"/>
    </source>
</evidence>
<comment type="caution">
    <text evidence="2">The sequence shown here is derived from an EMBL/GenBank/DDBJ whole genome shotgun (WGS) entry which is preliminary data.</text>
</comment>